<sequence>MSGGGILSNLPDLAGNTLANSAGITVVKSQPQEIKNEVTFNTTVKNDKDLDKMFEKADNWFAQRGRELNLGIGRR</sequence>
<reference evidence="1 2" key="1">
    <citation type="submission" date="2012-12" db="EMBL/GenBank/DDBJ databases">
        <title>The Genome Sequence of Bacillus cereus VD133.</title>
        <authorList>
            <consortium name="The Broad Institute Genome Sequencing Platform"/>
            <consortium name="The Broad Institute Genome Sequencing Center for Infectious Disease"/>
            <person name="Feldgarden M."/>
            <person name="Van der Auwera G.A."/>
            <person name="Mahillon J."/>
            <person name="Duprez V."/>
            <person name="Timmery S."/>
            <person name="Mattelet C."/>
            <person name="Dierick K."/>
            <person name="Sun M."/>
            <person name="Yu Z."/>
            <person name="Zhu L."/>
            <person name="Hu X."/>
            <person name="Shank E.B."/>
            <person name="Swiecicka I."/>
            <person name="Hansen B.M."/>
            <person name="Andrup L."/>
            <person name="Walker B."/>
            <person name="Young S.K."/>
            <person name="Zeng Q."/>
            <person name="Gargeya S."/>
            <person name="Fitzgerald M."/>
            <person name="Haas B."/>
            <person name="Abouelleil A."/>
            <person name="Alvarado L."/>
            <person name="Arachchi H.M."/>
            <person name="Berlin A.M."/>
            <person name="Chapman S.B."/>
            <person name="Dewar J."/>
            <person name="Goldberg J."/>
            <person name="Griggs A."/>
            <person name="Gujja S."/>
            <person name="Hansen M."/>
            <person name="Howarth C."/>
            <person name="Imamovic A."/>
            <person name="Larimer J."/>
            <person name="McCowan C."/>
            <person name="Murphy C."/>
            <person name="Neiman D."/>
            <person name="Pearson M."/>
            <person name="Priest M."/>
            <person name="Roberts A."/>
            <person name="Saif S."/>
            <person name="Shea T."/>
            <person name="Sisk P."/>
            <person name="Sykes S."/>
            <person name="Wortman J."/>
            <person name="Nusbaum C."/>
            <person name="Birren B."/>
        </authorList>
    </citation>
    <scope>NUCLEOTIDE SEQUENCE [LARGE SCALE GENOMIC DNA]</scope>
    <source>
        <strain evidence="1 2">VD133</strain>
    </source>
</reference>
<dbReference type="EMBL" id="AHFB01000030">
    <property type="protein sequence ID" value="EOO36949.1"/>
    <property type="molecule type" value="Genomic_DNA"/>
</dbReference>
<organism evidence="1 2">
    <name type="scientific">Bacillus cereus VD133</name>
    <dbReference type="NCBI Taxonomy" id="1053233"/>
    <lineage>
        <taxon>Bacteria</taxon>
        <taxon>Bacillati</taxon>
        <taxon>Bacillota</taxon>
        <taxon>Bacilli</taxon>
        <taxon>Bacillales</taxon>
        <taxon>Bacillaceae</taxon>
        <taxon>Bacillus</taxon>
        <taxon>Bacillus cereus group</taxon>
    </lineage>
</organism>
<comment type="caution">
    <text evidence="1">The sequence shown here is derived from an EMBL/GenBank/DDBJ whole genome shotgun (WGS) entry which is preliminary data.</text>
</comment>
<protein>
    <recommendedName>
        <fullName evidence="3">Phage tail tape measure protein, TP901 family, core region</fullName>
    </recommendedName>
</protein>
<evidence type="ECO:0000313" key="1">
    <source>
        <dbReference type="EMBL" id="EOO36949.1"/>
    </source>
</evidence>
<dbReference type="AlphaFoldDB" id="A0A9W5PUZ7"/>
<evidence type="ECO:0008006" key="3">
    <source>
        <dbReference type="Google" id="ProtNLM"/>
    </source>
</evidence>
<proteinExistence type="predicted"/>
<accession>A0A9W5PUZ7</accession>
<dbReference type="Proteomes" id="UP000014018">
    <property type="component" value="Unassembled WGS sequence"/>
</dbReference>
<name>A0A9W5PUZ7_BACCE</name>
<gene>
    <name evidence="1" type="ORF">IIU_01552</name>
</gene>
<dbReference type="RefSeq" id="WP_016109838.1">
    <property type="nucleotide sequence ID" value="NZ_KB976173.1"/>
</dbReference>
<evidence type="ECO:0000313" key="2">
    <source>
        <dbReference type="Proteomes" id="UP000014018"/>
    </source>
</evidence>